<dbReference type="GO" id="GO:0016709">
    <property type="term" value="F:oxidoreductase activity, acting on paired donors, with incorporation or reduction of molecular oxygen, NAD(P)H as one donor, and incorporation of one atom of oxygen"/>
    <property type="evidence" value="ECO:0007669"/>
    <property type="project" value="UniProtKB-ARBA"/>
</dbReference>
<sequence>MAYAYTPFPYSPPPGLTAPEPRHPVVIVGAGPIGLSMAVDLALRGVRSVVLDDNNVVSLGSRAICWAKRTLEIFDRLGIGERILEKGVTWKVGRQFHGEQEVYNFDLLPEPGHKYPAFVNLQQYYVEEYLIARAQEFPDQIDLRFLNKVTDHKGHADHVELTIETPDGPYRLETDWYIACDGAGSATRKRMNLPFEGQTFDEHFLIADVEMETSPFGDHDTPERWFWFAPPFHNGQSALLHKQPDNIYRIDLQLGPETDPKAEATEEKVVPRLKQMLGDAPFRLDWMSVYKFRCARLERFVHDRVVFVGDSAHVVSPFGARGGNGGVQDVDNLGWKLAAVVQGDAPPSLIESYDFERGHGADENMRNSARATNFMTPKSPIETLFRNEVLTLAAKHPFARKLINSGRLSQPCTLAHSPLQTAGDAPLRPGSALIDAPLVGPAGDCWLLGAVQGQFALLAVGEITAPDLPGLARIGIDQSHDAYPCFQGKDDHAQRRYGSGFLYLLRPDGHVCAVFDQPDSAAIARAYDRAKGATA</sequence>
<dbReference type="Pfam" id="PF01494">
    <property type="entry name" value="FAD_binding_3"/>
    <property type="match status" value="1"/>
</dbReference>
<dbReference type="Gene3D" id="3.30.70.2450">
    <property type="match status" value="1"/>
</dbReference>
<name>A0AAX3LPP2_9RHOB</name>
<evidence type="ECO:0000259" key="4">
    <source>
        <dbReference type="Pfam" id="PF01494"/>
    </source>
</evidence>
<gene>
    <name evidence="5" type="ORF">PL336_14725</name>
</gene>
<comment type="cofactor">
    <cofactor evidence="1">
        <name>FAD</name>
        <dbReference type="ChEBI" id="CHEBI:57692"/>
    </cofactor>
</comment>
<keyword evidence="2" id="KW-0285">Flavoprotein</keyword>
<evidence type="ECO:0000256" key="1">
    <source>
        <dbReference type="ARBA" id="ARBA00001974"/>
    </source>
</evidence>
<evidence type="ECO:0000313" key="5">
    <source>
        <dbReference type="EMBL" id="WCE70030.1"/>
    </source>
</evidence>
<keyword evidence="3" id="KW-0274">FAD</keyword>
<dbReference type="Gene3D" id="3.50.50.60">
    <property type="entry name" value="FAD/NAD(P)-binding domain"/>
    <property type="match status" value="1"/>
</dbReference>
<dbReference type="GO" id="GO:0071949">
    <property type="term" value="F:FAD binding"/>
    <property type="evidence" value="ECO:0007669"/>
    <property type="project" value="InterPro"/>
</dbReference>
<proteinExistence type="predicted"/>
<evidence type="ECO:0000313" key="6">
    <source>
        <dbReference type="Proteomes" id="UP001210770"/>
    </source>
</evidence>
<accession>A0AAX3LPP2</accession>
<dbReference type="NCBIfam" id="NF006002">
    <property type="entry name" value="PRK08132.1"/>
    <property type="match status" value="1"/>
</dbReference>
<dbReference type="InterPro" id="IPR050641">
    <property type="entry name" value="RIFMO-like"/>
</dbReference>
<dbReference type="PRINTS" id="PR00420">
    <property type="entry name" value="RNGMNOXGNASE"/>
</dbReference>
<organism evidence="5 6">
    <name type="scientific">Sulfitobacter faviae</name>
    <dbReference type="NCBI Taxonomy" id="1775881"/>
    <lineage>
        <taxon>Bacteria</taxon>
        <taxon>Pseudomonadati</taxon>
        <taxon>Pseudomonadota</taxon>
        <taxon>Alphaproteobacteria</taxon>
        <taxon>Rhodobacterales</taxon>
        <taxon>Roseobacteraceae</taxon>
        <taxon>Sulfitobacter</taxon>
    </lineage>
</organism>
<feature type="domain" description="FAD-binding" evidence="4">
    <location>
        <begin position="24"/>
        <end position="367"/>
    </location>
</feature>
<dbReference type="EMBL" id="CP116423">
    <property type="protein sequence ID" value="WCE70030.1"/>
    <property type="molecule type" value="Genomic_DNA"/>
</dbReference>
<reference evidence="5" key="1">
    <citation type="submission" date="2023-01" db="EMBL/GenBank/DDBJ databases">
        <title>Comparative genomic analysis of cold water coral derived Sulfitobacter faviae: insights into their metabolism and habitat adaptation.</title>
        <authorList>
            <person name="Guo Y."/>
            <person name="Lin S."/>
            <person name="Huang Z."/>
            <person name="Tang K."/>
            <person name="Wang X."/>
        </authorList>
    </citation>
    <scope>NUCLEOTIDE SEQUENCE</scope>
    <source>
        <strain evidence="5">SCSIO W_1865</strain>
    </source>
</reference>
<dbReference type="AlphaFoldDB" id="A0AAX3LPP2"/>
<dbReference type="PANTHER" id="PTHR43004">
    <property type="entry name" value="TRK SYSTEM POTASSIUM UPTAKE PROTEIN"/>
    <property type="match status" value="1"/>
</dbReference>
<protein>
    <submittedName>
        <fullName evidence="5">FAD-dependent oxidoreductase</fullName>
    </submittedName>
</protein>
<dbReference type="InterPro" id="IPR036188">
    <property type="entry name" value="FAD/NAD-bd_sf"/>
</dbReference>
<evidence type="ECO:0000256" key="2">
    <source>
        <dbReference type="ARBA" id="ARBA00022630"/>
    </source>
</evidence>
<dbReference type="Proteomes" id="UP001210770">
    <property type="component" value="Chromosome"/>
</dbReference>
<dbReference type="RefSeq" id="WP_271688350.1">
    <property type="nucleotide sequence ID" value="NZ_CP116423.1"/>
</dbReference>
<dbReference type="InterPro" id="IPR002938">
    <property type="entry name" value="FAD-bd"/>
</dbReference>
<dbReference type="PANTHER" id="PTHR43004:SF19">
    <property type="entry name" value="BINDING MONOOXYGENASE, PUTATIVE (JCVI)-RELATED"/>
    <property type="match status" value="1"/>
</dbReference>
<evidence type="ECO:0000256" key="3">
    <source>
        <dbReference type="ARBA" id="ARBA00022827"/>
    </source>
</evidence>
<dbReference type="SUPFAM" id="SSF51905">
    <property type="entry name" value="FAD/NAD(P)-binding domain"/>
    <property type="match status" value="1"/>
</dbReference>